<gene>
    <name evidence="2" type="ORF">C9I94_10705</name>
</gene>
<feature type="compositionally biased region" description="Basic and acidic residues" evidence="1">
    <location>
        <begin position="24"/>
        <end position="44"/>
    </location>
</feature>
<name>A0A2T3P759_9GAMM</name>
<feature type="region of interest" description="Disordered" evidence="1">
    <location>
        <begin position="98"/>
        <end position="129"/>
    </location>
</feature>
<accession>A0A2T3P759</accession>
<dbReference type="Proteomes" id="UP000240481">
    <property type="component" value="Unassembled WGS sequence"/>
</dbReference>
<evidence type="ECO:0000313" key="3">
    <source>
        <dbReference type="Proteomes" id="UP000240481"/>
    </source>
</evidence>
<dbReference type="EMBL" id="PYLZ01000005">
    <property type="protein sequence ID" value="PSW24498.1"/>
    <property type="molecule type" value="Genomic_DNA"/>
</dbReference>
<reference evidence="2 3" key="1">
    <citation type="submission" date="2018-01" db="EMBL/GenBank/DDBJ databases">
        <title>Whole genome sequencing of Histamine producing bacteria.</title>
        <authorList>
            <person name="Butler K."/>
        </authorList>
    </citation>
    <scope>NUCLEOTIDE SEQUENCE [LARGE SCALE GENOMIC DNA]</scope>
    <source>
        <strain evidence="2 3">DSM 24669</strain>
    </source>
</reference>
<sequence>MNLDRSGRFDNFGNGSVSSSIKRPNADLDTGRYPDGGLSDRGRVDLSRGGYSNMMAQLTRQQYADYLKRFQPTENSLIKNATTNDLYDLQVARNNEITSGNYNRTNQQQAAAQEKYGLTDRRTDQQKRNLDTTRGLALASMNNESRQAIGDLQRNIMTGAAGGTRQHINKLSEQ</sequence>
<feature type="compositionally biased region" description="Polar residues" evidence="1">
    <location>
        <begin position="13"/>
        <end position="22"/>
    </location>
</feature>
<feature type="region of interest" description="Disordered" evidence="1">
    <location>
        <begin position="1"/>
        <end position="44"/>
    </location>
</feature>
<evidence type="ECO:0000256" key="1">
    <source>
        <dbReference type="SAM" id="MobiDB-lite"/>
    </source>
</evidence>
<proteinExistence type="predicted"/>
<evidence type="ECO:0000313" key="2">
    <source>
        <dbReference type="EMBL" id="PSW24498.1"/>
    </source>
</evidence>
<feature type="compositionally biased region" description="Polar residues" evidence="1">
    <location>
        <begin position="98"/>
        <end position="111"/>
    </location>
</feature>
<organism evidence="2 3">
    <name type="scientific">Photobacterium swingsii</name>
    <dbReference type="NCBI Taxonomy" id="680026"/>
    <lineage>
        <taxon>Bacteria</taxon>
        <taxon>Pseudomonadati</taxon>
        <taxon>Pseudomonadota</taxon>
        <taxon>Gammaproteobacteria</taxon>
        <taxon>Vibrionales</taxon>
        <taxon>Vibrionaceae</taxon>
        <taxon>Photobacterium</taxon>
    </lineage>
</organism>
<feature type="compositionally biased region" description="Basic and acidic residues" evidence="1">
    <location>
        <begin position="117"/>
        <end position="129"/>
    </location>
</feature>
<dbReference type="AlphaFoldDB" id="A0A2T3P759"/>
<comment type="caution">
    <text evidence="2">The sequence shown here is derived from an EMBL/GenBank/DDBJ whole genome shotgun (WGS) entry which is preliminary data.</text>
</comment>
<dbReference type="RefSeq" id="WP_107302718.1">
    <property type="nucleotide sequence ID" value="NZ_AP024853.1"/>
</dbReference>
<protein>
    <submittedName>
        <fullName evidence="2">Uncharacterized protein</fullName>
    </submittedName>
</protein>
<keyword evidence="3" id="KW-1185">Reference proteome</keyword>